<accession>A0A9N9HRX7</accession>
<proteinExistence type="predicted"/>
<feature type="region of interest" description="Disordered" evidence="1">
    <location>
        <begin position="326"/>
        <end position="366"/>
    </location>
</feature>
<protein>
    <submittedName>
        <fullName evidence="2">1323_t:CDS:1</fullName>
    </submittedName>
</protein>
<dbReference type="AlphaFoldDB" id="A0A9N9HRX7"/>
<evidence type="ECO:0000256" key="1">
    <source>
        <dbReference type="SAM" id="MobiDB-lite"/>
    </source>
</evidence>
<evidence type="ECO:0000313" key="2">
    <source>
        <dbReference type="EMBL" id="CAG8702601.1"/>
    </source>
</evidence>
<comment type="caution">
    <text evidence="2">The sequence shown here is derived from an EMBL/GenBank/DDBJ whole genome shotgun (WGS) entry which is preliminary data.</text>
</comment>
<dbReference type="OrthoDB" id="2390600at2759"/>
<dbReference type="Proteomes" id="UP000789570">
    <property type="component" value="Unassembled WGS sequence"/>
</dbReference>
<sequence length="366" mass="42438">MSYTSISDISASQYVIYVIGSLSYTSMFESLLNDYFDHKPQKEWLVINALRYIEPKTELLSSDTINIFKDDLYSLLKSLSDKCYVHEFAKKKARKILTNYDKSFFSADVKRFIDEIELKNEKKEFHTDKSKSYIRKYIKGTGAIEDLRNATNTTSTIEHDSERKHEDLRGEIMDGVENGQIVSEAQEPSDLGAQSYDQEDQDLLRNTNILGKRENAGDAEEERVLKRQYNQDHNLIIESPKFSESNQHPIFYGGLPNYEEGINIDPELSIVPTFYEEHRKHIFDFVVLLWDLKCGLLETSNTIFQLRDEHNDNLFESSKLSGSLPAYPFTPNKDRHKIGIKDANEDSDLDNSPIRFGRNDKKYFES</sequence>
<name>A0A9N9HRX7_9GLOM</name>
<feature type="compositionally biased region" description="Basic and acidic residues" evidence="1">
    <location>
        <begin position="357"/>
        <end position="366"/>
    </location>
</feature>
<dbReference type="EMBL" id="CAJVPQ010007995">
    <property type="protein sequence ID" value="CAG8702601.1"/>
    <property type="molecule type" value="Genomic_DNA"/>
</dbReference>
<keyword evidence="3" id="KW-1185">Reference proteome</keyword>
<organism evidence="2 3">
    <name type="scientific">Funneliformis caledonium</name>
    <dbReference type="NCBI Taxonomy" id="1117310"/>
    <lineage>
        <taxon>Eukaryota</taxon>
        <taxon>Fungi</taxon>
        <taxon>Fungi incertae sedis</taxon>
        <taxon>Mucoromycota</taxon>
        <taxon>Glomeromycotina</taxon>
        <taxon>Glomeromycetes</taxon>
        <taxon>Glomerales</taxon>
        <taxon>Glomeraceae</taxon>
        <taxon>Funneliformis</taxon>
    </lineage>
</organism>
<evidence type="ECO:0000313" key="3">
    <source>
        <dbReference type="Proteomes" id="UP000789570"/>
    </source>
</evidence>
<gene>
    <name evidence="2" type="ORF">FCALED_LOCUS13553</name>
</gene>
<reference evidence="2" key="1">
    <citation type="submission" date="2021-06" db="EMBL/GenBank/DDBJ databases">
        <authorList>
            <person name="Kallberg Y."/>
            <person name="Tangrot J."/>
            <person name="Rosling A."/>
        </authorList>
    </citation>
    <scope>NUCLEOTIDE SEQUENCE</scope>
    <source>
        <strain evidence="2">UK204</strain>
    </source>
</reference>